<protein>
    <recommendedName>
        <fullName evidence="3">Asp23/Gls24 family envelope stress response protein</fullName>
    </recommendedName>
</protein>
<keyword evidence="2" id="KW-1185">Reference proteome</keyword>
<evidence type="ECO:0000313" key="1">
    <source>
        <dbReference type="EMBL" id="GAA2004114.1"/>
    </source>
</evidence>
<comment type="caution">
    <text evidence="1">The sequence shown here is derived from an EMBL/GenBank/DDBJ whole genome shotgun (WGS) entry which is preliminary data.</text>
</comment>
<organism evidence="1 2">
    <name type="scientific">Nocardiopsis rhodophaea</name>
    <dbReference type="NCBI Taxonomy" id="280238"/>
    <lineage>
        <taxon>Bacteria</taxon>
        <taxon>Bacillati</taxon>
        <taxon>Actinomycetota</taxon>
        <taxon>Actinomycetes</taxon>
        <taxon>Streptosporangiales</taxon>
        <taxon>Nocardiopsidaceae</taxon>
        <taxon>Nocardiopsis</taxon>
    </lineage>
</organism>
<gene>
    <name evidence="1" type="ORF">GCM10009799_34150</name>
</gene>
<dbReference type="Proteomes" id="UP001501585">
    <property type="component" value="Unassembled WGS sequence"/>
</dbReference>
<accession>A0ABN2TBC4</accession>
<dbReference type="EMBL" id="BAAAPC010000014">
    <property type="protein sequence ID" value="GAA2004114.1"/>
    <property type="molecule type" value="Genomic_DNA"/>
</dbReference>
<proteinExistence type="predicted"/>
<dbReference type="RefSeq" id="WP_344100731.1">
    <property type="nucleotide sequence ID" value="NZ_BAAAPC010000014.1"/>
</dbReference>
<evidence type="ECO:0008006" key="3">
    <source>
        <dbReference type="Google" id="ProtNLM"/>
    </source>
</evidence>
<reference evidence="1 2" key="1">
    <citation type="journal article" date="2019" name="Int. J. Syst. Evol. Microbiol.">
        <title>The Global Catalogue of Microorganisms (GCM) 10K type strain sequencing project: providing services to taxonomists for standard genome sequencing and annotation.</title>
        <authorList>
            <consortium name="The Broad Institute Genomics Platform"/>
            <consortium name="The Broad Institute Genome Sequencing Center for Infectious Disease"/>
            <person name="Wu L."/>
            <person name="Ma J."/>
        </authorList>
    </citation>
    <scope>NUCLEOTIDE SEQUENCE [LARGE SCALE GENOMIC DNA]</scope>
    <source>
        <strain evidence="1 2">JCM 15313</strain>
    </source>
</reference>
<evidence type="ECO:0000313" key="2">
    <source>
        <dbReference type="Proteomes" id="UP001501585"/>
    </source>
</evidence>
<sequence>MAIDHTDHERLPCGSDIDEVLAHERDGAPTDHELRCPHCRAAVEEHSVLLAARSELAAERVVAPPHLLDDVMRLVRADPRSRRALRVPGEEEGVTRVRRSAAAAVLRTAAEGVPGVADARVAELTEGEDGIDIELRVRLHAGTTVPRADAALRTRLAEVARDQLGWKAARLDISVLDIEDGR</sequence>
<name>A0ABN2TBC4_9ACTN</name>